<gene>
    <name evidence="1" type="ORF">FCALED_LOCUS17076</name>
</gene>
<evidence type="ECO:0000313" key="2">
    <source>
        <dbReference type="Proteomes" id="UP000789570"/>
    </source>
</evidence>
<reference evidence="1" key="1">
    <citation type="submission" date="2021-06" db="EMBL/GenBank/DDBJ databases">
        <authorList>
            <person name="Kallberg Y."/>
            <person name="Tangrot J."/>
            <person name="Rosling A."/>
        </authorList>
    </citation>
    <scope>NUCLEOTIDE SEQUENCE</scope>
    <source>
        <strain evidence="1">UK204</strain>
    </source>
</reference>
<evidence type="ECO:0000313" key="1">
    <source>
        <dbReference type="EMBL" id="CAG8763503.1"/>
    </source>
</evidence>
<dbReference type="OrthoDB" id="10503872at2759"/>
<protein>
    <submittedName>
        <fullName evidence="1">6112_t:CDS:1</fullName>
    </submittedName>
</protein>
<feature type="non-terminal residue" evidence="1">
    <location>
        <position position="53"/>
    </location>
</feature>
<organism evidence="1 2">
    <name type="scientific">Funneliformis caledonium</name>
    <dbReference type="NCBI Taxonomy" id="1117310"/>
    <lineage>
        <taxon>Eukaryota</taxon>
        <taxon>Fungi</taxon>
        <taxon>Fungi incertae sedis</taxon>
        <taxon>Mucoromycota</taxon>
        <taxon>Glomeromycotina</taxon>
        <taxon>Glomeromycetes</taxon>
        <taxon>Glomerales</taxon>
        <taxon>Glomeraceae</taxon>
        <taxon>Funneliformis</taxon>
    </lineage>
</organism>
<name>A0A9N9J3M5_9GLOM</name>
<dbReference type="Proteomes" id="UP000789570">
    <property type="component" value="Unassembled WGS sequence"/>
</dbReference>
<proteinExistence type="predicted"/>
<dbReference type="AlphaFoldDB" id="A0A9N9J3M5"/>
<accession>A0A9N9J3M5</accession>
<sequence length="53" mass="5984">TIFVSVCGYGIRSIQRKQSYTLKSSDIQCKVIPIYLCLFLAVQRSVVKEADSQ</sequence>
<keyword evidence="2" id="KW-1185">Reference proteome</keyword>
<feature type="non-terminal residue" evidence="1">
    <location>
        <position position="1"/>
    </location>
</feature>
<dbReference type="EMBL" id="CAJVPQ010023769">
    <property type="protein sequence ID" value="CAG8763503.1"/>
    <property type="molecule type" value="Genomic_DNA"/>
</dbReference>
<comment type="caution">
    <text evidence="1">The sequence shown here is derived from an EMBL/GenBank/DDBJ whole genome shotgun (WGS) entry which is preliminary data.</text>
</comment>